<keyword evidence="4" id="KW-1185">Reference proteome</keyword>
<evidence type="ECO:0000256" key="1">
    <source>
        <dbReference type="SAM" id="MobiDB-lite"/>
    </source>
</evidence>
<feature type="compositionally biased region" description="Polar residues" evidence="1">
    <location>
        <begin position="58"/>
        <end position="68"/>
    </location>
</feature>
<protein>
    <submittedName>
        <fullName evidence="3">Uncharacterized protein</fullName>
    </submittedName>
</protein>
<feature type="signal peptide" evidence="2">
    <location>
        <begin position="1"/>
        <end position="16"/>
    </location>
</feature>
<keyword evidence="2" id="KW-0732">Signal</keyword>
<reference evidence="4" key="1">
    <citation type="journal article" date="2008" name="Nat. Genet.">
        <title>The Pristionchus pacificus genome provides a unique perspective on nematode lifestyle and parasitism.</title>
        <authorList>
            <person name="Dieterich C."/>
            <person name="Clifton S.W."/>
            <person name="Schuster L.N."/>
            <person name="Chinwalla A."/>
            <person name="Delehaunty K."/>
            <person name="Dinkelacker I."/>
            <person name="Fulton L."/>
            <person name="Fulton R."/>
            <person name="Godfrey J."/>
            <person name="Minx P."/>
            <person name="Mitreva M."/>
            <person name="Roeseler W."/>
            <person name="Tian H."/>
            <person name="Witte H."/>
            <person name="Yang S.P."/>
            <person name="Wilson R.K."/>
            <person name="Sommer R.J."/>
        </authorList>
    </citation>
    <scope>NUCLEOTIDE SEQUENCE [LARGE SCALE GENOMIC DNA]</scope>
    <source>
        <strain evidence="4">PS312</strain>
    </source>
</reference>
<sequence length="133" mass="15182">MSSFLLLLLLLPLSLCIIPPLREQDDLFLNHFSDITPNRIASPPQQNVAPAATQNEEFSLPEFTSSPKTKNRQRIFHNGPPGFMPPKAVAKMREELTKDLDENHFGFVTRKGRARVLGISRRRPDLAIRRHIM</sequence>
<evidence type="ECO:0000313" key="3">
    <source>
        <dbReference type="EnsemblMetazoa" id="PPA25282.1"/>
    </source>
</evidence>
<dbReference type="AlphaFoldDB" id="A0A2A6CJ46"/>
<accession>A0A8R1UHI7</accession>
<reference evidence="3" key="2">
    <citation type="submission" date="2022-06" db="UniProtKB">
        <authorList>
            <consortium name="EnsemblMetazoa"/>
        </authorList>
    </citation>
    <scope>IDENTIFICATION</scope>
    <source>
        <strain evidence="3">PS312</strain>
    </source>
</reference>
<accession>A0A2A6CJ46</accession>
<evidence type="ECO:0000313" key="4">
    <source>
        <dbReference type="Proteomes" id="UP000005239"/>
    </source>
</evidence>
<dbReference type="Proteomes" id="UP000005239">
    <property type="component" value="Unassembled WGS sequence"/>
</dbReference>
<evidence type="ECO:0000256" key="2">
    <source>
        <dbReference type="SAM" id="SignalP"/>
    </source>
</evidence>
<organism evidence="3 4">
    <name type="scientific">Pristionchus pacificus</name>
    <name type="common">Parasitic nematode worm</name>
    <dbReference type="NCBI Taxonomy" id="54126"/>
    <lineage>
        <taxon>Eukaryota</taxon>
        <taxon>Metazoa</taxon>
        <taxon>Ecdysozoa</taxon>
        <taxon>Nematoda</taxon>
        <taxon>Chromadorea</taxon>
        <taxon>Rhabditida</taxon>
        <taxon>Rhabditina</taxon>
        <taxon>Diplogasteromorpha</taxon>
        <taxon>Diplogasteroidea</taxon>
        <taxon>Neodiplogasteridae</taxon>
        <taxon>Pristionchus</taxon>
    </lineage>
</organism>
<gene>
    <name evidence="3" type="primary">WBGene00114836</name>
</gene>
<dbReference type="OrthoDB" id="5860806at2759"/>
<proteinExistence type="predicted"/>
<feature type="region of interest" description="Disordered" evidence="1">
    <location>
        <begin position="58"/>
        <end position="85"/>
    </location>
</feature>
<name>A0A2A6CJ46_PRIPA</name>
<dbReference type="EnsemblMetazoa" id="PPA25282.1">
    <property type="protein sequence ID" value="PPA25282.1"/>
    <property type="gene ID" value="WBGene00114836"/>
</dbReference>
<feature type="chain" id="PRO_5043713889" evidence="2">
    <location>
        <begin position="17"/>
        <end position="133"/>
    </location>
</feature>